<dbReference type="Proteomes" id="UP000261875">
    <property type="component" value="Plasmid p5D_Fsymbiotica-1"/>
</dbReference>
<dbReference type="Gene3D" id="3.40.50.720">
    <property type="entry name" value="NAD(P)-binding Rossmann-like Domain"/>
    <property type="match status" value="1"/>
</dbReference>
<dbReference type="FunFam" id="3.40.50.720:FF:000173">
    <property type="entry name" value="3-oxoacyl-[acyl-carrier protein] reductase"/>
    <property type="match status" value="1"/>
</dbReference>
<gene>
    <name evidence="5" type="ORF">CCS41_13890</name>
</gene>
<evidence type="ECO:0000256" key="1">
    <source>
        <dbReference type="ARBA" id="ARBA00006484"/>
    </source>
</evidence>
<dbReference type="GO" id="GO:0030497">
    <property type="term" value="P:fatty acid elongation"/>
    <property type="evidence" value="ECO:0007669"/>
    <property type="project" value="TreeGrafter"/>
</dbReference>
<dbReference type="PANTHER" id="PTHR42760:SF135">
    <property type="entry name" value="BLL7886 PROTEIN"/>
    <property type="match status" value="1"/>
</dbReference>
<dbReference type="SUPFAM" id="SSF51735">
    <property type="entry name" value="NAD(P)-binding Rossmann-fold domains"/>
    <property type="match status" value="1"/>
</dbReference>
<comment type="similarity">
    <text evidence="1 3">Belongs to the short-chain dehydrogenases/reductases (SDR) family.</text>
</comment>
<dbReference type="InterPro" id="IPR020904">
    <property type="entry name" value="Sc_DH/Rdtase_CS"/>
</dbReference>
<dbReference type="GO" id="GO:0016616">
    <property type="term" value="F:oxidoreductase activity, acting on the CH-OH group of donors, NAD or NADP as acceptor"/>
    <property type="evidence" value="ECO:0007669"/>
    <property type="project" value="UniProtKB-ARBA"/>
</dbReference>
<dbReference type="InterPro" id="IPR002347">
    <property type="entry name" value="SDR_fam"/>
</dbReference>
<evidence type="ECO:0000256" key="3">
    <source>
        <dbReference type="RuleBase" id="RU000363"/>
    </source>
</evidence>
<geneLocation type="plasmid" evidence="6">
    <name>p5d_fsymbiotica-1</name>
</geneLocation>
<organism evidence="5 6">
    <name type="scientific">Candidatus Fukatsuia symbiotica</name>
    <dbReference type="NCBI Taxonomy" id="1878942"/>
    <lineage>
        <taxon>Bacteria</taxon>
        <taxon>Pseudomonadati</taxon>
        <taxon>Pseudomonadota</taxon>
        <taxon>Gammaproteobacteria</taxon>
        <taxon>Enterobacterales</taxon>
        <taxon>Yersiniaceae</taxon>
        <taxon>Candidatus Fukatsuia</taxon>
    </lineage>
</organism>
<name>A0A2U8I8S4_9GAMM</name>
<proteinExistence type="inferred from homology"/>
<dbReference type="PANTHER" id="PTHR42760">
    <property type="entry name" value="SHORT-CHAIN DEHYDROGENASES/REDUCTASES FAMILY MEMBER"/>
    <property type="match status" value="1"/>
</dbReference>
<dbReference type="AlphaFoldDB" id="A0A2U8I8S4"/>
<reference evidence="5 6" key="1">
    <citation type="submission" date="2017-05" db="EMBL/GenBank/DDBJ databases">
        <title>Genome sequence of Candidatus Fukatsuia symbiotica and Candidatus Hamiltonella defensa from Acyrthosiphon pisum strain 5D.</title>
        <authorList>
            <person name="Patel V.A."/>
            <person name="Chevignon G."/>
            <person name="Russell J.A."/>
            <person name="Oliver K.M."/>
        </authorList>
    </citation>
    <scope>NUCLEOTIDE SEQUENCE [LARGE SCALE GENOMIC DNA]</scope>
    <source>
        <strain evidence="5 6">5D</strain>
        <plasmid evidence="6">p5d_fsymbiotica-1</plasmid>
    </source>
</reference>
<keyword evidence="5" id="KW-0614">Plasmid</keyword>
<dbReference type="PRINTS" id="PR00081">
    <property type="entry name" value="GDHRDH"/>
</dbReference>
<sequence>MKWKNAIAIVTGAGSGIGHCFVEQLLRGGCRVAAVDKNTNRLEMLAREYTEHGDALQLQPLDVANEASVRSAFAYLTAHLGVPDILVNNAGVLRDGLLVQRDDEGYVRKLPTAQWRSVVETNLTGPFLLSREFVARRLETGIQGGLIVNISSVTSAGNPGQSSYAASKAGLDALTRTWALELAFHGIRVIGIAPGLTDTPMAATLRSAEREDLLAQIPLRRMATVKEIWLGLRFALECDYFNGRVLAIDGGASFN</sequence>
<keyword evidence="6" id="KW-1185">Reference proteome</keyword>
<dbReference type="SMART" id="SM00822">
    <property type="entry name" value="PKS_KR"/>
    <property type="match status" value="1"/>
</dbReference>
<dbReference type="Pfam" id="PF00106">
    <property type="entry name" value="adh_short"/>
    <property type="match status" value="1"/>
</dbReference>
<dbReference type="OrthoDB" id="9804774at2"/>
<dbReference type="InterPro" id="IPR057326">
    <property type="entry name" value="KR_dom"/>
</dbReference>
<dbReference type="PRINTS" id="PR00080">
    <property type="entry name" value="SDRFAMILY"/>
</dbReference>
<evidence type="ECO:0000256" key="2">
    <source>
        <dbReference type="ARBA" id="ARBA00023002"/>
    </source>
</evidence>
<dbReference type="InterPro" id="IPR036291">
    <property type="entry name" value="NAD(P)-bd_dom_sf"/>
</dbReference>
<evidence type="ECO:0000259" key="4">
    <source>
        <dbReference type="SMART" id="SM00822"/>
    </source>
</evidence>
<dbReference type="PROSITE" id="PS00061">
    <property type="entry name" value="ADH_SHORT"/>
    <property type="match status" value="1"/>
</dbReference>
<dbReference type="EMBL" id="CP021660">
    <property type="protein sequence ID" value="AWK15517.1"/>
    <property type="molecule type" value="Genomic_DNA"/>
</dbReference>
<evidence type="ECO:0000313" key="6">
    <source>
        <dbReference type="Proteomes" id="UP000261875"/>
    </source>
</evidence>
<keyword evidence="2" id="KW-0560">Oxidoreductase</keyword>
<evidence type="ECO:0000313" key="5">
    <source>
        <dbReference type="EMBL" id="AWK15517.1"/>
    </source>
</evidence>
<protein>
    <submittedName>
        <fullName evidence="5">3-oxoacyl-ACP reductase</fullName>
    </submittedName>
</protein>
<dbReference type="KEGG" id="fsm:CCS41_13890"/>
<feature type="domain" description="Ketoreductase" evidence="4">
    <location>
        <begin position="6"/>
        <end position="195"/>
    </location>
</feature>
<accession>A0A2U8I8S4</accession>
<dbReference type="RefSeq" id="WP_119797829.1">
    <property type="nucleotide sequence ID" value="NZ_CP021660.1"/>
</dbReference>